<organism evidence="1 2">
    <name type="scientific">Paraburkholderia dinghuensis</name>
    <dbReference type="NCBI Taxonomy" id="2305225"/>
    <lineage>
        <taxon>Bacteria</taxon>
        <taxon>Pseudomonadati</taxon>
        <taxon>Pseudomonadota</taxon>
        <taxon>Betaproteobacteria</taxon>
        <taxon>Burkholderiales</taxon>
        <taxon>Burkholderiaceae</taxon>
        <taxon>Paraburkholderia</taxon>
    </lineage>
</organism>
<dbReference type="Gene3D" id="3.30.70.330">
    <property type="match status" value="1"/>
</dbReference>
<dbReference type="GO" id="GO:0003676">
    <property type="term" value="F:nucleic acid binding"/>
    <property type="evidence" value="ECO:0007669"/>
    <property type="project" value="InterPro"/>
</dbReference>
<proteinExistence type="predicted"/>
<keyword evidence="2" id="KW-1185">Reference proteome</keyword>
<name>A0A3N6N8E3_9BURK</name>
<dbReference type="InterPro" id="IPR035979">
    <property type="entry name" value="RBD_domain_sf"/>
</dbReference>
<dbReference type="Proteomes" id="UP000272778">
    <property type="component" value="Unassembled WGS sequence"/>
</dbReference>
<dbReference type="EMBL" id="RQIS01000006">
    <property type="protein sequence ID" value="RQH07161.1"/>
    <property type="molecule type" value="Genomic_DNA"/>
</dbReference>
<dbReference type="SUPFAM" id="SSF54928">
    <property type="entry name" value="RNA-binding domain, RBD"/>
    <property type="match status" value="1"/>
</dbReference>
<dbReference type="AlphaFoldDB" id="A0A3N6N8E3"/>
<evidence type="ECO:0000313" key="2">
    <source>
        <dbReference type="Proteomes" id="UP000272778"/>
    </source>
</evidence>
<dbReference type="CDD" id="cd00590">
    <property type="entry name" value="RRM_SF"/>
    <property type="match status" value="1"/>
</dbReference>
<comment type="caution">
    <text evidence="1">The sequence shown here is derived from an EMBL/GenBank/DDBJ whole genome shotgun (WGS) entry which is preliminary data.</text>
</comment>
<dbReference type="InterPro" id="IPR012677">
    <property type="entry name" value="Nucleotide-bd_a/b_plait_sf"/>
</dbReference>
<protein>
    <submittedName>
        <fullName evidence="1">RNA-binding protein</fullName>
    </submittedName>
</protein>
<gene>
    <name evidence="1" type="ORF">D1Y85_10150</name>
</gene>
<reference evidence="1 2" key="1">
    <citation type="submission" date="2018-11" db="EMBL/GenBank/DDBJ databases">
        <title>Paraburkholderia sp. DHOA04, isolated from soil.</title>
        <authorList>
            <person name="Gao Z.-H."/>
            <person name="Qiu L.-H."/>
            <person name="Fu J.-C."/>
        </authorList>
    </citation>
    <scope>NUCLEOTIDE SEQUENCE [LARGE SCALE GENOMIC DNA]</scope>
    <source>
        <strain evidence="1 2">DHOA04</strain>
    </source>
</reference>
<accession>A0A3N6N8E3</accession>
<evidence type="ECO:0000313" key="1">
    <source>
        <dbReference type="EMBL" id="RQH07161.1"/>
    </source>
</evidence>
<dbReference type="OrthoDB" id="8853072at2"/>
<sequence length="85" mass="9777">MADLWIGNVEADVSSEELSEFLGRYGFPPFDAIQYMPGSGERPAVVLTFENVDIEALRMLQPRIHNLYWKNRTIVVQVVPPRRDD</sequence>